<dbReference type="AlphaFoldDB" id="A0A1F5N7W9"/>
<dbReference type="Pfam" id="PF01850">
    <property type="entry name" value="PIN"/>
    <property type="match status" value="1"/>
</dbReference>
<sequence>MPANLIVLDASVVIKWFHEEKDTDRAIILQEQIAQGEVRTLVPPLLFYEVANVLTMKSGSEIEEVINAHQILENLPFQVVEVIHTVLEEAVRIAHQNHISVYDAIYVALAILSDATLVTADEKLAKVIGSPAVQLLSDFPS</sequence>
<dbReference type="Proteomes" id="UP000177610">
    <property type="component" value="Unassembled WGS sequence"/>
</dbReference>
<evidence type="ECO:0000256" key="3">
    <source>
        <dbReference type="ARBA" id="ARBA00022723"/>
    </source>
</evidence>
<dbReference type="GO" id="GO:0000287">
    <property type="term" value="F:magnesium ion binding"/>
    <property type="evidence" value="ECO:0007669"/>
    <property type="project" value="UniProtKB-UniRule"/>
</dbReference>
<evidence type="ECO:0000259" key="7">
    <source>
        <dbReference type="Pfam" id="PF01850"/>
    </source>
</evidence>
<dbReference type="EC" id="3.1.-.-" evidence="6"/>
<comment type="caution">
    <text evidence="8">The sequence shown here is derived from an EMBL/GenBank/DDBJ whole genome shotgun (WGS) entry which is preliminary data.</text>
</comment>
<accession>A0A1F5N7W9</accession>
<dbReference type="STRING" id="1817821.A2717_03910"/>
<comment type="function">
    <text evidence="6">Toxic component of a toxin-antitoxin (TA) system. An RNase.</text>
</comment>
<evidence type="ECO:0000313" key="8">
    <source>
        <dbReference type="EMBL" id="OGE73745.1"/>
    </source>
</evidence>
<reference evidence="8 9" key="1">
    <citation type="journal article" date="2016" name="Nat. Commun.">
        <title>Thousands of microbial genomes shed light on interconnected biogeochemical processes in an aquifer system.</title>
        <authorList>
            <person name="Anantharaman K."/>
            <person name="Brown C.T."/>
            <person name="Hug L.A."/>
            <person name="Sharon I."/>
            <person name="Castelle C.J."/>
            <person name="Probst A.J."/>
            <person name="Thomas B.C."/>
            <person name="Singh A."/>
            <person name="Wilkins M.J."/>
            <person name="Karaoz U."/>
            <person name="Brodie E.L."/>
            <person name="Williams K.H."/>
            <person name="Hubbard S.S."/>
            <person name="Banfield J.F."/>
        </authorList>
    </citation>
    <scope>NUCLEOTIDE SEQUENCE [LARGE SCALE GENOMIC DNA]</scope>
</reference>
<protein>
    <recommendedName>
        <fullName evidence="6">Ribonuclease VapC</fullName>
        <shortName evidence="6">RNase VapC</shortName>
        <ecNumber evidence="6">3.1.-.-</ecNumber>
    </recommendedName>
    <alternativeName>
        <fullName evidence="6">Toxin VapC</fullName>
    </alternativeName>
</protein>
<name>A0A1F5N7W9_9BACT</name>
<dbReference type="InterPro" id="IPR022907">
    <property type="entry name" value="VapC_family"/>
</dbReference>
<comment type="similarity">
    <text evidence="6">Belongs to the PINc/VapC protein family.</text>
</comment>
<feature type="binding site" evidence="6">
    <location>
        <position position="9"/>
    </location>
    <ligand>
        <name>Mg(2+)</name>
        <dbReference type="ChEBI" id="CHEBI:18420"/>
    </ligand>
</feature>
<dbReference type="InterPro" id="IPR002716">
    <property type="entry name" value="PIN_dom"/>
</dbReference>
<organism evidence="8 9">
    <name type="scientific">Candidatus Doudnabacteria bacterium RIFCSPHIGHO2_01_FULL_41_86</name>
    <dbReference type="NCBI Taxonomy" id="1817821"/>
    <lineage>
        <taxon>Bacteria</taxon>
        <taxon>Candidatus Doudnaibacteriota</taxon>
    </lineage>
</organism>
<comment type="cofactor">
    <cofactor evidence="6">
        <name>Mg(2+)</name>
        <dbReference type="ChEBI" id="CHEBI:18420"/>
    </cofactor>
</comment>
<evidence type="ECO:0000256" key="4">
    <source>
        <dbReference type="ARBA" id="ARBA00022801"/>
    </source>
</evidence>
<dbReference type="PANTHER" id="PTHR35901:SF1">
    <property type="entry name" value="EXONUCLEASE VAPC9"/>
    <property type="match status" value="1"/>
</dbReference>
<keyword evidence="1 6" id="KW-1277">Toxin-antitoxin system</keyword>
<dbReference type="InterPro" id="IPR029060">
    <property type="entry name" value="PIN-like_dom_sf"/>
</dbReference>
<dbReference type="GO" id="GO:0090729">
    <property type="term" value="F:toxin activity"/>
    <property type="evidence" value="ECO:0007669"/>
    <property type="project" value="UniProtKB-KW"/>
</dbReference>
<feature type="binding site" evidence="6">
    <location>
        <position position="103"/>
    </location>
    <ligand>
        <name>Mg(2+)</name>
        <dbReference type="ChEBI" id="CHEBI:18420"/>
    </ligand>
</feature>
<evidence type="ECO:0000256" key="6">
    <source>
        <dbReference type="HAMAP-Rule" id="MF_00265"/>
    </source>
</evidence>
<proteinExistence type="inferred from homology"/>
<keyword evidence="6" id="KW-0800">Toxin</keyword>
<dbReference type="CDD" id="cd09873">
    <property type="entry name" value="PIN_Pae0151-like"/>
    <property type="match status" value="1"/>
</dbReference>
<feature type="domain" description="PIN" evidence="7">
    <location>
        <begin position="6"/>
        <end position="127"/>
    </location>
</feature>
<evidence type="ECO:0000256" key="5">
    <source>
        <dbReference type="ARBA" id="ARBA00022842"/>
    </source>
</evidence>
<dbReference type="Gene3D" id="3.40.50.1010">
    <property type="entry name" value="5'-nuclease"/>
    <property type="match status" value="1"/>
</dbReference>
<gene>
    <name evidence="6" type="primary">vapC</name>
    <name evidence="8" type="ORF">A2717_03910</name>
</gene>
<dbReference type="InterPro" id="IPR051619">
    <property type="entry name" value="TypeII_TA_RNase_PINc/VapC"/>
</dbReference>
<keyword evidence="4 6" id="KW-0378">Hydrolase</keyword>
<evidence type="ECO:0000256" key="1">
    <source>
        <dbReference type="ARBA" id="ARBA00022649"/>
    </source>
</evidence>
<keyword evidence="3 6" id="KW-0479">Metal-binding</keyword>
<dbReference type="GO" id="GO:0016787">
    <property type="term" value="F:hydrolase activity"/>
    <property type="evidence" value="ECO:0007669"/>
    <property type="project" value="UniProtKB-KW"/>
</dbReference>
<dbReference type="GO" id="GO:0004540">
    <property type="term" value="F:RNA nuclease activity"/>
    <property type="evidence" value="ECO:0007669"/>
    <property type="project" value="InterPro"/>
</dbReference>
<dbReference type="PANTHER" id="PTHR35901">
    <property type="entry name" value="RIBONUCLEASE VAPC3"/>
    <property type="match status" value="1"/>
</dbReference>
<keyword evidence="2 6" id="KW-0540">Nuclease</keyword>
<dbReference type="InterPro" id="IPR044153">
    <property type="entry name" value="PIN_Pae0151-like"/>
</dbReference>
<evidence type="ECO:0000313" key="9">
    <source>
        <dbReference type="Proteomes" id="UP000177610"/>
    </source>
</evidence>
<dbReference type="SUPFAM" id="SSF88723">
    <property type="entry name" value="PIN domain-like"/>
    <property type="match status" value="1"/>
</dbReference>
<keyword evidence="5 6" id="KW-0460">Magnesium</keyword>
<dbReference type="HAMAP" id="MF_00265">
    <property type="entry name" value="VapC_Nob1"/>
    <property type="match status" value="1"/>
</dbReference>
<dbReference type="EMBL" id="MFEH01000005">
    <property type="protein sequence ID" value="OGE73745.1"/>
    <property type="molecule type" value="Genomic_DNA"/>
</dbReference>
<evidence type="ECO:0000256" key="2">
    <source>
        <dbReference type="ARBA" id="ARBA00022722"/>
    </source>
</evidence>